<protein>
    <submittedName>
        <fullName evidence="1">Uncharacterized protein</fullName>
    </submittedName>
</protein>
<comment type="caution">
    <text evidence="1">The sequence shown here is derived from an EMBL/GenBank/DDBJ whole genome shotgun (WGS) entry which is preliminary data.</text>
</comment>
<dbReference type="EMBL" id="JAUKUD010000005">
    <property type="protein sequence ID" value="KAK0742908.1"/>
    <property type="molecule type" value="Genomic_DNA"/>
</dbReference>
<gene>
    <name evidence="1" type="ORF">B0T18DRAFT_430304</name>
</gene>
<evidence type="ECO:0000313" key="2">
    <source>
        <dbReference type="Proteomes" id="UP001172155"/>
    </source>
</evidence>
<evidence type="ECO:0000313" key="1">
    <source>
        <dbReference type="EMBL" id="KAK0742908.1"/>
    </source>
</evidence>
<proteinExistence type="predicted"/>
<reference evidence="1" key="1">
    <citation type="submission" date="2023-06" db="EMBL/GenBank/DDBJ databases">
        <title>Genome-scale phylogeny and comparative genomics of the fungal order Sordariales.</title>
        <authorList>
            <consortium name="Lawrence Berkeley National Laboratory"/>
            <person name="Hensen N."/>
            <person name="Bonometti L."/>
            <person name="Westerberg I."/>
            <person name="Brannstrom I.O."/>
            <person name="Guillou S."/>
            <person name="Cros-Aarteil S."/>
            <person name="Calhoun S."/>
            <person name="Haridas S."/>
            <person name="Kuo A."/>
            <person name="Mondo S."/>
            <person name="Pangilinan J."/>
            <person name="Riley R."/>
            <person name="LaButti K."/>
            <person name="Andreopoulos B."/>
            <person name="Lipzen A."/>
            <person name="Chen C."/>
            <person name="Yanf M."/>
            <person name="Daum C."/>
            <person name="Ng V."/>
            <person name="Clum A."/>
            <person name="Steindorff A."/>
            <person name="Ohm R."/>
            <person name="Martin F."/>
            <person name="Silar P."/>
            <person name="Natvig D."/>
            <person name="Lalanne C."/>
            <person name="Gautier V."/>
            <person name="Ament-velasquez S.L."/>
            <person name="Kruys A."/>
            <person name="Hutchinson M.I."/>
            <person name="Powell A.J."/>
            <person name="Barry K."/>
            <person name="Miller A.N."/>
            <person name="Grigoriev I.V."/>
            <person name="Debuchy R."/>
            <person name="Gladieux P."/>
            <person name="Thoren M.H."/>
            <person name="Johannesson H."/>
        </authorList>
    </citation>
    <scope>NUCLEOTIDE SEQUENCE</scope>
    <source>
        <strain evidence="1">SMH3187-1</strain>
    </source>
</reference>
<accession>A0AA40EP39</accession>
<dbReference type="AlphaFoldDB" id="A0AA40EP39"/>
<dbReference type="Pfam" id="PF12385">
    <property type="entry name" value="Peptidase_C70"/>
    <property type="match status" value="1"/>
</dbReference>
<name>A0AA40EP39_9PEZI</name>
<keyword evidence="2" id="KW-1185">Reference proteome</keyword>
<dbReference type="Proteomes" id="UP001172155">
    <property type="component" value="Unassembled WGS sequence"/>
</dbReference>
<organism evidence="1 2">
    <name type="scientific">Schizothecium vesticola</name>
    <dbReference type="NCBI Taxonomy" id="314040"/>
    <lineage>
        <taxon>Eukaryota</taxon>
        <taxon>Fungi</taxon>
        <taxon>Dikarya</taxon>
        <taxon>Ascomycota</taxon>
        <taxon>Pezizomycotina</taxon>
        <taxon>Sordariomycetes</taxon>
        <taxon>Sordariomycetidae</taxon>
        <taxon>Sordariales</taxon>
        <taxon>Schizotheciaceae</taxon>
        <taxon>Schizothecium</taxon>
    </lineage>
</organism>
<sequence length="97" mass="10462">MLASWKAGRTLTPEEALKPAGDQHVAVWTAGLGMPAKKKDAFLAGMGMMNTYGPLWVTTGSDERKSFSPHAKILVQIDGDGSDNGNNTTFIWINPQD</sequence>
<dbReference type="InterPro" id="IPR022118">
    <property type="entry name" value="Peptidase_C70_AvrRpt2"/>
</dbReference>